<evidence type="ECO:0000256" key="1">
    <source>
        <dbReference type="SAM" id="MobiDB-lite"/>
    </source>
</evidence>
<gene>
    <name evidence="3" type="ORF">C6Y14_00855</name>
</gene>
<dbReference type="RefSeq" id="WP_107014476.1">
    <property type="nucleotide sequence ID" value="NZ_KZ679038.1"/>
</dbReference>
<evidence type="ECO:0000256" key="2">
    <source>
        <dbReference type="SAM" id="Phobius"/>
    </source>
</evidence>
<proteinExistence type="predicted"/>
<evidence type="ECO:0000313" key="4">
    <source>
        <dbReference type="Proteomes" id="UP000240429"/>
    </source>
</evidence>
<accession>A0A2P8QEP4</accession>
<dbReference type="OrthoDB" id="4243543at2"/>
<dbReference type="AlphaFoldDB" id="A0A2P8QEP4"/>
<protein>
    <submittedName>
        <fullName evidence="3">Uncharacterized protein</fullName>
    </submittedName>
</protein>
<name>A0A2P8QEP4_9ACTN</name>
<reference evidence="3 4" key="1">
    <citation type="submission" date="2018-03" db="EMBL/GenBank/DDBJ databases">
        <title>Streptomyces dioscori sp. nov., a novel endophytic actinobacterium isolated from bulbil of Dioscorea bulbifera L.</title>
        <authorList>
            <person name="Zhikuan W."/>
        </authorList>
    </citation>
    <scope>NUCLEOTIDE SEQUENCE [LARGE SCALE GENOMIC DNA]</scope>
    <source>
        <strain evidence="3 4">A217</strain>
    </source>
</reference>
<keyword evidence="4" id="KW-1185">Reference proteome</keyword>
<dbReference type="Proteomes" id="UP000240429">
    <property type="component" value="Unassembled WGS sequence"/>
</dbReference>
<organism evidence="3 4">
    <name type="scientific">Streptomyces dioscori</name>
    <dbReference type="NCBI Taxonomy" id="2109333"/>
    <lineage>
        <taxon>Bacteria</taxon>
        <taxon>Bacillati</taxon>
        <taxon>Actinomycetota</taxon>
        <taxon>Actinomycetes</taxon>
        <taxon>Kitasatosporales</taxon>
        <taxon>Streptomycetaceae</taxon>
        <taxon>Streptomyces</taxon>
        <taxon>Streptomyces aurantiacus group</taxon>
    </lineage>
</organism>
<sequence length="256" mass="27664">MRGGCLFKGCLAVPVLALVCVVVVMVSFWNTGREADAEARDQVEEAVDNTRARLARSAADGVLLDTEIQRAVRNFNKTTPLTERRERRVTVTARFAGMVNVGFGGTHADGCYRFDVVPATAVPSVAVRELPGKDCLVRSDRSFREPSAVAEDIVAELRTAMASGGPEAARTAEVWSTLGVELADSEIRSGQLIALVRLSGSVGPQGEDCFEFRARRAQPAAVTVKKLKPDGCHRLQRERDAQAEKDRRAELGPDAG</sequence>
<dbReference type="EMBL" id="PYBJ01000001">
    <property type="protein sequence ID" value="PSM44721.1"/>
    <property type="molecule type" value="Genomic_DNA"/>
</dbReference>
<keyword evidence="2" id="KW-1133">Transmembrane helix</keyword>
<keyword evidence="2" id="KW-0812">Transmembrane</keyword>
<feature type="region of interest" description="Disordered" evidence="1">
    <location>
        <begin position="231"/>
        <end position="256"/>
    </location>
</feature>
<evidence type="ECO:0000313" key="3">
    <source>
        <dbReference type="EMBL" id="PSM44721.1"/>
    </source>
</evidence>
<comment type="caution">
    <text evidence="3">The sequence shown here is derived from an EMBL/GenBank/DDBJ whole genome shotgun (WGS) entry which is preliminary data.</text>
</comment>
<keyword evidence="2" id="KW-0472">Membrane</keyword>
<feature type="transmembrane region" description="Helical" evidence="2">
    <location>
        <begin position="6"/>
        <end position="30"/>
    </location>
</feature>